<comment type="similarity">
    <text evidence="2 10">Belongs to the germin family.</text>
</comment>
<feature type="binding site" evidence="9">
    <location>
        <position position="46"/>
    </location>
    <ligand>
        <name>Mn(2+)</name>
        <dbReference type="ChEBI" id="CHEBI:29035"/>
    </ligand>
</feature>
<accession>A0AAE1RA17</accession>
<dbReference type="PANTHER" id="PTHR31238">
    <property type="entry name" value="GERMIN-LIKE PROTEIN SUBFAMILY 3 MEMBER 3"/>
    <property type="match status" value="1"/>
</dbReference>
<dbReference type="Pfam" id="PF00190">
    <property type="entry name" value="Cupin_1"/>
    <property type="match status" value="1"/>
</dbReference>
<feature type="domain" description="Cupin type-1" evidence="11">
    <location>
        <begin position="5"/>
        <end position="148"/>
    </location>
</feature>
<dbReference type="AlphaFoldDB" id="A0AAE1RA17"/>
<evidence type="ECO:0000256" key="7">
    <source>
        <dbReference type="ARBA" id="ARBA00023211"/>
    </source>
</evidence>
<dbReference type="EMBL" id="JAVYJV010000018">
    <property type="protein sequence ID" value="KAK4347418.1"/>
    <property type="molecule type" value="Genomic_DNA"/>
</dbReference>
<keyword evidence="6" id="KW-1015">Disulfide bond</keyword>
<evidence type="ECO:0000256" key="9">
    <source>
        <dbReference type="PIRSR" id="PIRSR601929-2"/>
    </source>
</evidence>
<dbReference type="InterPro" id="IPR019780">
    <property type="entry name" value="Germin_Mn-BS"/>
</dbReference>
<organism evidence="12 13">
    <name type="scientific">Anisodus tanguticus</name>
    <dbReference type="NCBI Taxonomy" id="243964"/>
    <lineage>
        <taxon>Eukaryota</taxon>
        <taxon>Viridiplantae</taxon>
        <taxon>Streptophyta</taxon>
        <taxon>Embryophyta</taxon>
        <taxon>Tracheophyta</taxon>
        <taxon>Spermatophyta</taxon>
        <taxon>Magnoliopsida</taxon>
        <taxon>eudicotyledons</taxon>
        <taxon>Gunneridae</taxon>
        <taxon>Pentapetalae</taxon>
        <taxon>asterids</taxon>
        <taxon>lamiids</taxon>
        <taxon>Solanales</taxon>
        <taxon>Solanaceae</taxon>
        <taxon>Solanoideae</taxon>
        <taxon>Hyoscyameae</taxon>
        <taxon>Anisodus</taxon>
    </lineage>
</organism>
<dbReference type="SMART" id="SM00835">
    <property type="entry name" value="Cupin_1"/>
    <property type="match status" value="1"/>
</dbReference>
<feature type="binding site" evidence="8">
    <location>
        <position position="53"/>
    </location>
    <ligand>
        <name>oxalate</name>
        <dbReference type="ChEBI" id="CHEBI:30623"/>
    </ligand>
</feature>
<dbReference type="SUPFAM" id="SSF51182">
    <property type="entry name" value="RmlC-like cupins"/>
    <property type="match status" value="1"/>
</dbReference>
<dbReference type="InterPro" id="IPR014710">
    <property type="entry name" value="RmlC-like_jellyroll"/>
</dbReference>
<comment type="subcellular location">
    <subcellularLocation>
        <location evidence="1 10">Secreted</location>
        <location evidence="1 10">Extracellular space</location>
        <location evidence="1 10">Apoplast</location>
    </subcellularLocation>
</comment>
<feature type="binding site" evidence="9">
    <location>
        <position position="53"/>
    </location>
    <ligand>
        <name>Mn(2+)</name>
        <dbReference type="ChEBI" id="CHEBI:29035"/>
    </ligand>
</feature>
<protein>
    <recommendedName>
        <fullName evidence="10">Germin-like protein</fullName>
    </recommendedName>
</protein>
<dbReference type="GO" id="GO:0030145">
    <property type="term" value="F:manganese ion binding"/>
    <property type="evidence" value="ECO:0007669"/>
    <property type="project" value="UniProtKB-UniRule"/>
</dbReference>
<dbReference type="InterPro" id="IPR001929">
    <property type="entry name" value="Germin"/>
</dbReference>
<sequence length="150" mass="16131">MIWLHQGNTSNAIGFQITSAIIHGFDALGIAIGRADFAPNGFSPPHTHPRASEIVLVLEGCVEIGFVTSHPENRLFTKTLEVGDFFTVPQGLVHFQRNVGEANAATITAFSSQFPGLIRVADASFGSDPKIPDDLLAKAFRIDEKTGSQI</sequence>
<keyword evidence="13" id="KW-1185">Reference proteome</keyword>
<dbReference type="CDD" id="cd02241">
    <property type="entry name" value="cupin_OxOx"/>
    <property type="match status" value="1"/>
</dbReference>
<dbReference type="InterPro" id="IPR006045">
    <property type="entry name" value="Cupin_1"/>
</dbReference>
<dbReference type="Gene3D" id="2.60.120.10">
    <property type="entry name" value="Jelly Rolls"/>
    <property type="match status" value="1"/>
</dbReference>
<dbReference type="PROSITE" id="PS00725">
    <property type="entry name" value="GERMIN"/>
    <property type="match status" value="1"/>
</dbReference>
<evidence type="ECO:0000256" key="1">
    <source>
        <dbReference type="ARBA" id="ARBA00004271"/>
    </source>
</evidence>
<evidence type="ECO:0000256" key="3">
    <source>
        <dbReference type="ARBA" id="ARBA00022523"/>
    </source>
</evidence>
<feature type="binding site" evidence="9">
    <location>
        <position position="94"/>
    </location>
    <ligand>
        <name>Mn(2+)</name>
        <dbReference type="ChEBI" id="CHEBI:29035"/>
    </ligand>
</feature>
<evidence type="ECO:0000256" key="10">
    <source>
        <dbReference type="RuleBase" id="RU366015"/>
    </source>
</evidence>
<keyword evidence="5 8" id="KW-0479">Metal-binding</keyword>
<feature type="binding site" evidence="9">
    <location>
        <position position="48"/>
    </location>
    <ligand>
        <name>Mn(2+)</name>
        <dbReference type="ChEBI" id="CHEBI:29035"/>
    </ligand>
</feature>
<feature type="binding site" evidence="8">
    <location>
        <position position="48"/>
    </location>
    <ligand>
        <name>oxalate</name>
        <dbReference type="ChEBI" id="CHEBI:30623"/>
    </ligand>
</feature>
<proteinExistence type="inferred from homology"/>
<reference evidence="12" key="1">
    <citation type="submission" date="2023-12" db="EMBL/GenBank/DDBJ databases">
        <title>Genome assembly of Anisodus tanguticus.</title>
        <authorList>
            <person name="Wang Y.-J."/>
        </authorList>
    </citation>
    <scope>NUCLEOTIDE SEQUENCE</scope>
    <source>
        <strain evidence="12">KB-2021</strain>
        <tissue evidence="12">Leaf</tissue>
    </source>
</reference>
<dbReference type="GO" id="GO:0048046">
    <property type="term" value="C:apoplast"/>
    <property type="evidence" value="ECO:0007669"/>
    <property type="project" value="UniProtKB-SubCell"/>
</dbReference>
<gene>
    <name evidence="12" type="ORF">RND71_033757</name>
</gene>
<evidence type="ECO:0000259" key="11">
    <source>
        <dbReference type="SMART" id="SM00835"/>
    </source>
</evidence>
<evidence type="ECO:0000256" key="6">
    <source>
        <dbReference type="ARBA" id="ARBA00023157"/>
    </source>
</evidence>
<keyword evidence="4 10" id="KW-0964">Secreted</keyword>
<name>A0AAE1RA17_9SOLA</name>
<comment type="caution">
    <text evidence="12">The sequence shown here is derived from an EMBL/GenBank/DDBJ whole genome shotgun (WGS) entry which is preliminary data.</text>
</comment>
<keyword evidence="7 8" id="KW-0464">Manganese</keyword>
<evidence type="ECO:0000313" key="12">
    <source>
        <dbReference type="EMBL" id="KAK4347418.1"/>
    </source>
</evidence>
<evidence type="ECO:0000313" key="13">
    <source>
        <dbReference type="Proteomes" id="UP001291623"/>
    </source>
</evidence>
<dbReference type="InterPro" id="IPR011051">
    <property type="entry name" value="RmlC_Cupin_sf"/>
</dbReference>
<evidence type="ECO:0000256" key="4">
    <source>
        <dbReference type="ARBA" id="ARBA00022525"/>
    </source>
</evidence>
<keyword evidence="3 10" id="KW-0052">Apoplast</keyword>
<dbReference type="Proteomes" id="UP001291623">
    <property type="component" value="Unassembled WGS sequence"/>
</dbReference>
<dbReference type="PRINTS" id="PR00325">
    <property type="entry name" value="GERMIN"/>
</dbReference>
<evidence type="ECO:0000256" key="8">
    <source>
        <dbReference type="PIRSR" id="PIRSR601929-1"/>
    </source>
</evidence>
<evidence type="ECO:0000256" key="5">
    <source>
        <dbReference type="ARBA" id="ARBA00022723"/>
    </source>
</evidence>
<evidence type="ECO:0000256" key="2">
    <source>
        <dbReference type="ARBA" id="ARBA00007456"/>
    </source>
</evidence>